<dbReference type="Proteomes" id="UP000824120">
    <property type="component" value="Chromosome 1"/>
</dbReference>
<feature type="compositionally biased region" description="Basic and acidic residues" evidence="1">
    <location>
        <begin position="262"/>
        <end position="271"/>
    </location>
</feature>
<dbReference type="EMBL" id="JACXVP010000001">
    <property type="protein sequence ID" value="KAG5629557.1"/>
    <property type="molecule type" value="Genomic_DNA"/>
</dbReference>
<proteinExistence type="predicted"/>
<keyword evidence="3" id="KW-1185">Reference proteome</keyword>
<gene>
    <name evidence="2" type="ORF">H5410_001274</name>
</gene>
<evidence type="ECO:0000313" key="2">
    <source>
        <dbReference type="EMBL" id="KAG5629557.1"/>
    </source>
</evidence>
<feature type="region of interest" description="Disordered" evidence="1">
    <location>
        <begin position="262"/>
        <end position="336"/>
    </location>
</feature>
<evidence type="ECO:0000256" key="1">
    <source>
        <dbReference type="SAM" id="MobiDB-lite"/>
    </source>
</evidence>
<feature type="compositionally biased region" description="Polar residues" evidence="1">
    <location>
        <begin position="272"/>
        <end position="285"/>
    </location>
</feature>
<comment type="caution">
    <text evidence="2">The sequence shown here is derived from an EMBL/GenBank/DDBJ whole genome shotgun (WGS) entry which is preliminary data.</text>
</comment>
<evidence type="ECO:0000313" key="3">
    <source>
        <dbReference type="Proteomes" id="UP000824120"/>
    </source>
</evidence>
<reference evidence="2 3" key="1">
    <citation type="submission" date="2020-09" db="EMBL/GenBank/DDBJ databases">
        <title>De no assembly of potato wild relative species, Solanum commersonii.</title>
        <authorList>
            <person name="Cho K."/>
        </authorList>
    </citation>
    <scope>NUCLEOTIDE SEQUENCE [LARGE SCALE GENOMIC DNA]</scope>
    <source>
        <strain evidence="2">LZ3.2</strain>
        <tissue evidence="2">Leaf</tissue>
    </source>
</reference>
<accession>A0A9J6AY83</accession>
<feature type="compositionally biased region" description="Basic residues" evidence="1">
    <location>
        <begin position="308"/>
        <end position="321"/>
    </location>
</feature>
<feature type="region of interest" description="Disordered" evidence="1">
    <location>
        <begin position="172"/>
        <end position="201"/>
    </location>
</feature>
<feature type="region of interest" description="Disordered" evidence="1">
    <location>
        <begin position="216"/>
        <end position="235"/>
    </location>
</feature>
<dbReference type="OrthoDB" id="1318747at2759"/>
<dbReference type="AlphaFoldDB" id="A0A9J6AY83"/>
<organism evidence="2 3">
    <name type="scientific">Solanum commersonii</name>
    <name type="common">Commerson's wild potato</name>
    <name type="synonym">Commerson's nightshade</name>
    <dbReference type="NCBI Taxonomy" id="4109"/>
    <lineage>
        <taxon>Eukaryota</taxon>
        <taxon>Viridiplantae</taxon>
        <taxon>Streptophyta</taxon>
        <taxon>Embryophyta</taxon>
        <taxon>Tracheophyta</taxon>
        <taxon>Spermatophyta</taxon>
        <taxon>Magnoliopsida</taxon>
        <taxon>eudicotyledons</taxon>
        <taxon>Gunneridae</taxon>
        <taxon>Pentapetalae</taxon>
        <taxon>asterids</taxon>
        <taxon>lamiids</taxon>
        <taxon>Solanales</taxon>
        <taxon>Solanaceae</taxon>
        <taxon>Solanoideae</taxon>
        <taxon>Solaneae</taxon>
        <taxon>Solanum</taxon>
    </lineage>
</organism>
<name>A0A9J6AY83_SOLCO</name>
<sequence length="432" mass="48067">MSKSICSSQTAVSQEVENLSSFNFSILHPDETHLTPICGVGEMGESTTPFTEVVASPIFPFEQILPCFPTLVLFGENSQNSKHNLLRRLLMDPGVSSAMSEIFFEGDLPEGRGPESSILAVGAELVAAQSLTSLRGDIQSNFSELDDISQEHVPLSLEPVFDQTPKSINVETEEEEEEPPLKWNKTGTVGAPDLENVDNPPEVDHIAETTKFDNERQRKGNGKMVVSHSKGDKRKYVTRSETQKVLGSAIAASKAQTERIRKMRREGHEPEQPTSTPLFIGSSATESDDITTYVAKRKKKGEEEREKVKKRTTVKSTRTKRQGSSVGNTGDNEEMSRDARIAHIEKHRVLNERSHLFEPLTPYLHEPEVREFYYKMELLEDGGDQDYYSRCQNSSRCGDTSIILGVPVKRVRSIDGVNLSVGFQQGPPSVDI</sequence>
<protein>
    <submittedName>
        <fullName evidence="2">Uncharacterized protein</fullName>
    </submittedName>
</protein>